<name>A0ABQ9HJB2_9NEOP</name>
<dbReference type="EMBL" id="JARBHB010000005">
    <property type="protein sequence ID" value="KAJ8884427.1"/>
    <property type="molecule type" value="Genomic_DNA"/>
</dbReference>
<reference evidence="2 3" key="1">
    <citation type="submission" date="2023-02" db="EMBL/GenBank/DDBJ databases">
        <title>LHISI_Scaffold_Assembly.</title>
        <authorList>
            <person name="Stuart O.P."/>
            <person name="Cleave R."/>
            <person name="Magrath M.J.L."/>
            <person name="Mikheyev A.S."/>
        </authorList>
    </citation>
    <scope>NUCLEOTIDE SEQUENCE [LARGE SCALE GENOMIC DNA]</scope>
    <source>
        <strain evidence="2">Daus_M_001</strain>
        <tissue evidence="2">Leg muscle</tissue>
    </source>
</reference>
<keyword evidence="3" id="KW-1185">Reference proteome</keyword>
<gene>
    <name evidence="2" type="ORF">PR048_016284</name>
</gene>
<evidence type="ECO:0000313" key="2">
    <source>
        <dbReference type="EMBL" id="KAJ8884427.1"/>
    </source>
</evidence>
<sequence length="399" mass="44491">MAITVTGCNTARLFSLEYNEEETPVTSEEGIVARIQAAIELTTCAPPKKVKTLSDVTLFSQPCQAESPVLGPIGHFIRYTEQALLKPTIEKGHTAPANKVGNEGGKLVLCLGVERRMNKVMRPVAMLILHKAVEYTTCTSVDLKQDFQKCCVRREEAVTVEEGLTPKAEYRLVRLCCSLFRKTSDLGRGGFLGLRMTRASSRMSSSSSFESLDTESCRCTRSCPNRNTIPNTCGGNGARPPPTKANRVQSPAGSPDFRKWDDVVGRRVFSGISSFPRPSIFTSITLIGSQDLAAYSRQKAKSKYRNRIRLERASQKQSNDTHKTPYDRVKRCRERKINIKAPERVNVDIFAQNKRPRSSLGHVVRRTPAGLDKRWKKNLSECQHIAGGGRCDKKRRDGK</sequence>
<accession>A0ABQ9HJB2</accession>
<proteinExistence type="predicted"/>
<evidence type="ECO:0000256" key="1">
    <source>
        <dbReference type="SAM" id="MobiDB-lite"/>
    </source>
</evidence>
<comment type="caution">
    <text evidence="2">The sequence shown here is derived from an EMBL/GenBank/DDBJ whole genome shotgun (WGS) entry which is preliminary data.</text>
</comment>
<dbReference type="Proteomes" id="UP001159363">
    <property type="component" value="Chromosome 4"/>
</dbReference>
<organism evidence="2 3">
    <name type="scientific">Dryococelus australis</name>
    <dbReference type="NCBI Taxonomy" id="614101"/>
    <lineage>
        <taxon>Eukaryota</taxon>
        <taxon>Metazoa</taxon>
        <taxon>Ecdysozoa</taxon>
        <taxon>Arthropoda</taxon>
        <taxon>Hexapoda</taxon>
        <taxon>Insecta</taxon>
        <taxon>Pterygota</taxon>
        <taxon>Neoptera</taxon>
        <taxon>Polyneoptera</taxon>
        <taxon>Phasmatodea</taxon>
        <taxon>Verophasmatodea</taxon>
        <taxon>Anareolatae</taxon>
        <taxon>Phasmatidae</taxon>
        <taxon>Eurycanthinae</taxon>
        <taxon>Dryococelus</taxon>
    </lineage>
</organism>
<feature type="region of interest" description="Disordered" evidence="1">
    <location>
        <begin position="230"/>
        <end position="254"/>
    </location>
</feature>
<evidence type="ECO:0000313" key="3">
    <source>
        <dbReference type="Proteomes" id="UP001159363"/>
    </source>
</evidence>
<protein>
    <submittedName>
        <fullName evidence="2">Uncharacterized protein</fullName>
    </submittedName>
</protein>